<evidence type="ECO:0000313" key="2">
    <source>
        <dbReference type="EMBL" id="KAH9628530.1"/>
    </source>
</evidence>
<gene>
    <name evidence="2" type="ORF">HF086_001137</name>
</gene>
<dbReference type="EMBL" id="JACEFF010000907">
    <property type="protein sequence ID" value="KAH9628530.1"/>
    <property type="molecule type" value="Genomic_DNA"/>
</dbReference>
<dbReference type="AlphaFoldDB" id="A0A922M297"/>
<proteinExistence type="predicted"/>
<evidence type="ECO:0000256" key="1">
    <source>
        <dbReference type="SAM" id="MobiDB-lite"/>
    </source>
</evidence>
<sequence>MPRITRATRAQIERKAEEQGSDGYSDSDCDSVVEPRARAALDHTLGGARTGAPATAVIIDAAEELRARRGAALDHTFGEAQTRRAIPSDCYPL</sequence>
<name>A0A922M297_SPOEX</name>
<accession>A0A922M297</accession>
<dbReference type="Proteomes" id="UP000814243">
    <property type="component" value="Unassembled WGS sequence"/>
</dbReference>
<feature type="region of interest" description="Disordered" evidence="1">
    <location>
        <begin position="1"/>
        <end position="30"/>
    </location>
</feature>
<comment type="caution">
    <text evidence="2">The sequence shown here is derived from an EMBL/GenBank/DDBJ whole genome shotgun (WGS) entry which is preliminary data.</text>
</comment>
<organism evidence="2 3">
    <name type="scientific">Spodoptera exigua</name>
    <name type="common">Beet armyworm</name>
    <name type="synonym">Noctua fulgens</name>
    <dbReference type="NCBI Taxonomy" id="7107"/>
    <lineage>
        <taxon>Eukaryota</taxon>
        <taxon>Metazoa</taxon>
        <taxon>Ecdysozoa</taxon>
        <taxon>Arthropoda</taxon>
        <taxon>Hexapoda</taxon>
        <taxon>Insecta</taxon>
        <taxon>Pterygota</taxon>
        <taxon>Neoptera</taxon>
        <taxon>Endopterygota</taxon>
        <taxon>Lepidoptera</taxon>
        <taxon>Glossata</taxon>
        <taxon>Ditrysia</taxon>
        <taxon>Noctuoidea</taxon>
        <taxon>Noctuidae</taxon>
        <taxon>Amphipyrinae</taxon>
        <taxon>Spodoptera</taxon>
    </lineage>
</organism>
<reference evidence="2" key="1">
    <citation type="journal article" date="2021" name="G3 (Bethesda)">
        <title>Genome and transcriptome analysis of the beet armyworm Spodoptera exigua reveals targets for pest control. .</title>
        <authorList>
            <person name="Simon S."/>
            <person name="Breeschoten T."/>
            <person name="Jansen H.J."/>
            <person name="Dirks R.P."/>
            <person name="Schranz M.E."/>
            <person name="Ros V.I.D."/>
        </authorList>
    </citation>
    <scope>NUCLEOTIDE SEQUENCE</scope>
    <source>
        <strain evidence="2">TB_SE_WUR_2020</strain>
    </source>
</reference>
<evidence type="ECO:0000313" key="3">
    <source>
        <dbReference type="Proteomes" id="UP000814243"/>
    </source>
</evidence>
<protein>
    <submittedName>
        <fullName evidence="2">Uncharacterized protein</fullName>
    </submittedName>
</protein>